<reference evidence="1" key="1">
    <citation type="submission" date="2021-06" db="EMBL/GenBank/DDBJ databases">
        <authorList>
            <person name="Nardi T."/>
            <person name="Nardi T."/>
        </authorList>
    </citation>
    <scope>NUCLEOTIDE SEQUENCE</scope>
</reference>
<sequence length="175" mass="20406">MLTNLNLHRLLSSVSPHICYAQHQVKLIEKENYVNNTETLKRVAETVENPVPENNTNVKFLLACVYGYIHNLIISCAQQDPNAMVRQIKKQVHFTDYNAYIQKLSGYNYMNESDDTTTATHYKNEQDSHYLGHEPREYTEEEYASTEGEPGYEVWVPLFSYEDEQFIINPTIFTD</sequence>
<protein>
    <submittedName>
        <fullName evidence="1">Uncharacterized protein</fullName>
    </submittedName>
</protein>
<dbReference type="AlphaFoldDB" id="A0A8S4C3L3"/>
<evidence type="ECO:0000313" key="2">
    <source>
        <dbReference type="Proteomes" id="UP000837675"/>
    </source>
</evidence>
<name>A0A8S4C3L3_9ACAR</name>
<organism evidence="1 2">
    <name type="scientific">Hyalomma marginatum</name>
    <dbReference type="NCBI Taxonomy" id="34627"/>
    <lineage>
        <taxon>Eukaryota</taxon>
        <taxon>Metazoa</taxon>
        <taxon>Ecdysozoa</taxon>
        <taxon>Arthropoda</taxon>
        <taxon>Chelicerata</taxon>
        <taxon>Arachnida</taxon>
        <taxon>Acari</taxon>
        <taxon>Parasitiformes</taxon>
        <taxon>Ixodida</taxon>
        <taxon>Ixodoidea</taxon>
        <taxon>Ixodidae</taxon>
        <taxon>Hyalomminae</taxon>
        <taxon>Hyalomma</taxon>
    </lineage>
</organism>
<evidence type="ECO:0000313" key="1">
    <source>
        <dbReference type="EMBL" id="CAG7589833.1"/>
    </source>
</evidence>
<proteinExistence type="predicted"/>
<comment type="caution">
    <text evidence="1">The sequence shown here is derived from an EMBL/GenBank/DDBJ whole genome shotgun (WGS) entry which is preliminary data.</text>
</comment>
<dbReference type="EMBL" id="CAJVAF010000060">
    <property type="protein sequence ID" value="CAG7589833.1"/>
    <property type="molecule type" value="Genomic_DNA"/>
</dbReference>
<gene>
    <name evidence="1" type="ORF">MHYMCMPASI_00204</name>
</gene>
<accession>A0A8S4C3L3</accession>
<dbReference type="Proteomes" id="UP000837675">
    <property type="component" value="Unassembled WGS sequence"/>
</dbReference>
<keyword evidence="2" id="KW-1185">Reference proteome</keyword>